<keyword evidence="3" id="KW-1185">Reference proteome</keyword>
<feature type="compositionally biased region" description="Pro residues" evidence="1">
    <location>
        <begin position="99"/>
        <end position="226"/>
    </location>
</feature>
<dbReference type="Proteomes" id="UP001165090">
    <property type="component" value="Unassembled WGS sequence"/>
</dbReference>
<reference evidence="2 3" key="1">
    <citation type="journal article" date="2023" name="IScience">
        <title>Expanded male sex-determining region conserved during the evolution of homothallism in the green alga Volvox.</title>
        <authorList>
            <person name="Yamamoto K."/>
            <person name="Matsuzaki R."/>
            <person name="Mahakham W."/>
            <person name="Heman W."/>
            <person name="Sekimoto H."/>
            <person name="Kawachi M."/>
            <person name="Minakuchi Y."/>
            <person name="Toyoda A."/>
            <person name="Nozaki H."/>
        </authorList>
    </citation>
    <scope>NUCLEOTIDE SEQUENCE [LARGE SCALE GENOMIC DNA]</scope>
    <source>
        <strain evidence="2 3">NIES-4468</strain>
    </source>
</reference>
<comment type="caution">
    <text evidence="2">The sequence shown here is derived from an EMBL/GenBank/DDBJ whole genome shotgun (WGS) entry which is preliminary data.</text>
</comment>
<feature type="compositionally biased region" description="Pro residues" evidence="1">
    <location>
        <begin position="39"/>
        <end position="89"/>
    </location>
</feature>
<proteinExistence type="predicted"/>
<protein>
    <recommendedName>
        <fullName evidence="4">C-type lectin domain-containing protein</fullName>
    </recommendedName>
</protein>
<evidence type="ECO:0000313" key="3">
    <source>
        <dbReference type="Proteomes" id="UP001165090"/>
    </source>
</evidence>
<evidence type="ECO:0008006" key="4">
    <source>
        <dbReference type="Google" id="ProtNLM"/>
    </source>
</evidence>
<organism evidence="2 3">
    <name type="scientific">Volvox africanus</name>
    <dbReference type="NCBI Taxonomy" id="51714"/>
    <lineage>
        <taxon>Eukaryota</taxon>
        <taxon>Viridiplantae</taxon>
        <taxon>Chlorophyta</taxon>
        <taxon>core chlorophytes</taxon>
        <taxon>Chlorophyceae</taxon>
        <taxon>CS clade</taxon>
        <taxon>Chlamydomonadales</taxon>
        <taxon>Volvocaceae</taxon>
        <taxon>Volvox</taxon>
    </lineage>
</organism>
<feature type="non-terminal residue" evidence="2">
    <location>
        <position position="491"/>
    </location>
</feature>
<evidence type="ECO:0000256" key="1">
    <source>
        <dbReference type="SAM" id="MobiDB-lite"/>
    </source>
</evidence>
<name>A0ABQ5S8N6_9CHLO</name>
<dbReference type="PRINTS" id="PR01217">
    <property type="entry name" value="PRICHEXTENSN"/>
</dbReference>
<evidence type="ECO:0000313" key="2">
    <source>
        <dbReference type="EMBL" id="GLI65873.1"/>
    </source>
</evidence>
<feature type="region of interest" description="Disordered" evidence="1">
    <location>
        <begin position="35"/>
        <end position="231"/>
    </location>
</feature>
<sequence>MTAEGQIVQQTCQQAVRWVCRTKNASSSDCATAIIPLSLPTPSPAPPLLAASPSPPPPPRPSPPAQPQKSPPSQPSPRPSPPPHSPPSSKPSLRKSSPPCSPPPSTKQSSPPPSPSPPSRPPPSSKRRPPPPSSTQPPWPLPPSPPSPSTKTPAPPPPLPLSPLPPSPKPPSPPLRTPASPPPSSPPPPSPPPPSPLPPSPPPPSPSPLPSPKPPTPLAPSTPIPSTPRCSPSTVSYRNVDLFNPQDCRSYILYDIDAICMTDWYTARDFCDSQGLELVPYTENAGKAALTELCARASLTCWTGARSDPVFCPLMTAEGQIVQQTCQQAVRWVCRTKDAHCPLMPSPPSPQPSAPRPSPPPDPPSCVETCDELYPTWVAWVCDEHGRAYRNWCHADCNGCWWYTPCDAPPDTNLTGDSNVLVLLDSGFQYRMYTSDAQQRMTYGGAEAFCRGLGDDWDLVPYIEESGYNAVRRLCSDNKFTCWFKRTDQDE</sequence>
<accession>A0ABQ5S8N6</accession>
<dbReference type="EMBL" id="BSDZ01000026">
    <property type="protein sequence ID" value="GLI65873.1"/>
    <property type="molecule type" value="Genomic_DNA"/>
</dbReference>
<gene>
    <name evidence="2" type="ORF">VaNZ11_009498</name>
</gene>